<feature type="compositionally biased region" description="Polar residues" evidence="12">
    <location>
        <begin position="289"/>
        <end position="299"/>
    </location>
</feature>
<dbReference type="SUPFAM" id="SSF81296">
    <property type="entry name" value="E set domains"/>
    <property type="match status" value="2"/>
</dbReference>
<dbReference type="Pfam" id="PF07885">
    <property type="entry name" value="Ion_trans_2"/>
    <property type="match status" value="2"/>
</dbReference>
<feature type="region of interest" description="Disordered" evidence="12">
    <location>
        <begin position="675"/>
        <end position="712"/>
    </location>
</feature>
<feature type="transmembrane region" description="Helical" evidence="13">
    <location>
        <begin position="491"/>
        <end position="512"/>
    </location>
</feature>
<dbReference type="Proteomes" id="UP000476176">
    <property type="component" value="Unassembled WGS sequence"/>
</dbReference>
<evidence type="ECO:0000256" key="2">
    <source>
        <dbReference type="ARBA" id="ARBA00022448"/>
    </source>
</evidence>
<evidence type="ECO:0000256" key="4">
    <source>
        <dbReference type="ARBA" id="ARBA00022692"/>
    </source>
</evidence>
<evidence type="ECO:0000256" key="13">
    <source>
        <dbReference type="SAM" id="Phobius"/>
    </source>
</evidence>
<feature type="compositionally biased region" description="Basic and acidic residues" evidence="12">
    <location>
        <begin position="319"/>
        <end position="329"/>
    </location>
</feature>
<protein>
    <recommendedName>
        <fullName evidence="32">Inward rectifier potassium channel C-terminal domain-containing protein</fullName>
    </recommendedName>
</protein>
<feature type="transmembrane region" description="Helical" evidence="13">
    <location>
        <begin position="462"/>
        <end position="479"/>
    </location>
</feature>
<comment type="caution">
    <text evidence="21">The sequence shown here is derived from an EMBL/GenBank/DDBJ whole genome shotgun (WGS) entry which is preliminary data.</text>
</comment>
<sequence>MQTLDAASVSRSSYTSVSLDCSRCYFTRVMENPANTRNYFNLSLQTLSSTGYGALYPANTCSRWIAVIEYFVSMLLTSFLTGILFVKFARPHPNIVISDVFTVSRGENNMEMHFRVANETRRDLANKGDIIDVHFKLILMRVETGRHDEKRLCYYDLKLKSARLVSLRLEVELIHIIDTNSPFFKQTADHLAHADFVLILLASGLDENLHDMVHKKLEYGPGAMRWNSKFIPMLDWDARHQFIELDLDKISAVSPIPNVSDSGRSINIDVTSASMQEEDNDGRVDHGNQRNSNGFQTEDTIPHKLADGSTWELSDDYDKEATIKRRGDHASGGAEPDSNSTSNGEEDNDEGFNEDREAQRRNSRLSRSAFSYQDHDHHLAGNLNERPMSLLQRRVRVRSRSRCVLLNGMYQQALAASWPSLLLSLVVVYLAVVDAIALLMTVSVHEPLRQRTQSDFLGKYEMVFFFCVQTISTVGYGSLSPRQDSDAANFFVFLLVFSGLFVSALLAGITWAKFSIPKASTLLYSDVLLFTSFHSHRAVMFRAANNRKYGVLVEGSFRMSVVVLNRNFGRRETHELRLVRNVWPIINLCNTLTHIVDESSPLFHLSTDELLSGDHFFVVLFTGLDNIISETMVARKAYHACDILVDHHFEDNITLTADGLYIDLDAINATYFDPNVAPEQQPSDSDDISPSSSPTNPEAIDSPRSSFQLLSD</sequence>
<dbReference type="Proteomes" id="UP000488956">
    <property type="component" value="Unassembled WGS sequence"/>
</dbReference>
<feature type="domain" description="Potassium channel" evidence="14">
    <location>
        <begin position="35"/>
        <end position="86"/>
    </location>
</feature>
<dbReference type="EMBL" id="QXGC01000079">
    <property type="protein sequence ID" value="KAE9250948.1"/>
    <property type="molecule type" value="Genomic_DNA"/>
</dbReference>
<evidence type="ECO:0000256" key="5">
    <source>
        <dbReference type="ARBA" id="ARBA00022882"/>
    </source>
</evidence>
<evidence type="ECO:0000313" key="24">
    <source>
        <dbReference type="Proteomes" id="UP000429523"/>
    </source>
</evidence>
<evidence type="ECO:0000313" key="30">
    <source>
        <dbReference type="Proteomes" id="UP000476176"/>
    </source>
</evidence>
<dbReference type="PANTHER" id="PTHR11767">
    <property type="entry name" value="INWARD RECTIFIER POTASSIUM CHANNEL"/>
    <property type="match status" value="1"/>
</dbReference>
<dbReference type="GO" id="GO:0005886">
    <property type="term" value="C:plasma membrane"/>
    <property type="evidence" value="ECO:0007669"/>
    <property type="project" value="TreeGrafter"/>
</dbReference>
<evidence type="ECO:0000313" key="16">
    <source>
        <dbReference type="EMBL" id="KAE8946837.1"/>
    </source>
</evidence>
<keyword evidence="3 11" id="KW-0633">Potassium transport</keyword>
<feature type="compositionally biased region" description="Polar residues" evidence="12">
    <location>
        <begin position="703"/>
        <end position="712"/>
    </location>
</feature>
<dbReference type="AlphaFoldDB" id="A0A6A3ZA96"/>
<evidence type="ECO:0000313" key="17">
    <source>
        <dbReference type="EMBL" id="KAE9026319.1"/>
    </source>
</evidence>
<dbReference type="EMBL" id="QXGE01000085">
    <property type="protein sequence ID" value="KAE9325576.1"/>
    <property type="molecule type" value="Genomic_DNA"/>
</dbReference>
<evidence type="ECO:0000256" key="11">
    <source>
        <dbReference type="RuleBase" id="RU003822"/>
    </source>
</evidence>
<evidence type="ECO:0000256" key="10">
    <source>
        <dbReference type="ARBA" id="ARBA00023303"/>
    </source>
</evidence>
<dbReference type="InterPro" id="IPR013099">
    <property type="entry name" value="K_chnl_dom"/>
</dbReference>
<dbReference type="Gene3D" id="1.10.287.70">
    <property type="match status" value="2"/>
</dbReference>
<dbReference type="EMBL" id="QXGF01000102">
    <property type="protein sequence ID" value="KAE8946837.1"/>
    <property type="molecule type" value="Genomic_DNA"/>
</dbReference>
<evidence type="ECO:0000313" key="23">
    <source>
        <dbReference type="EMBL" id="KAE9325576.1"/>
    </source>
</evidence>
<evidence type="ECO:0000256" key="3">
    <source>
        <dbReference type="ARBA" id="ARBA00022538"/>
    </source>
</evidence>
<dbReference type="EMBL" id="QXFZ01000092">
    <property type="protein sequence ID" value="KAE9133805.1"/>
    <property type="molecule type" value="Genomic_DNA"/>
</dbReference>
<organism evidence="21 25">
    <name type="scientific">Phytophthora fragariae</name>
    <dbReference type="NCBI Taxonomy" id="53985"/>
    <lineage>
        <taxon>Eukaryota</taxon>
        <taxon>Sar</taxon>
        <taxon>Stramenopiles</taxon>
        <taxon>Oomycota</taxon>
        <taxon>Peronosporomycetes</taxon>
        <taxon>Peronosporales</taxon>
        <taxon>Peronosporaceae</taxon>
        <taxon>Phytophthora</taxon>
    </lineage>
</organism>
<keyword evidence="10 11" id="KW-0407">Ion channel</keyword>
<dbReference type="EMBL" id="QXGB01000095">
    <property type="protein sequence ID" value="KAE9230982.1"/>
    <property type="molecule type" value="Genomic_DNA"/>
</dbReference>
<reference evidence="24 25" key="1">
    <citation type="submission" date="2018-08" db="EMBL/GenBank/DDBJ databases">
        <title>Genomic investigation of the strawberry pathogen Phytophthora fragariae indicates pathogenicity is determined by transcriptional variation in three key races.</title>
        <authorList>
            <person name="Adams T.M."/>
            <person name="Armitage A.D."/>
            <person name="Sobczyk M.K."/>
            <person name="Bates H.J."/>
            <person name="Dunwell J.M."/>
            <person name="Nellist C.F."/>
            <person name="Harrison R.J."/>
        </authorList>
    </citation>
    <scope>NUCLEOTIDE SEQUENCE [LARGE SCALE GENOMIC DNA]</scope>
    <source>
        <strain evidence="23 26">A4</strain>
        <strain evidence="22 30">BC-23</strain>
        <strain evidence="21 25">NOV-27</strain>
        <strain evidence="20 27">NOV-5</strain>
        <strain evidence="19 28">NOV-71</strain>
        <strain evidence="16 24">NOV-9</strain>
        <strain evidence="18 31">ONT-3</strain>
        <strain evidence="17 29">SCRP245</strain>
    </source>
</reference>
<dbReference type="OrthoDB" id="273257at2759"/>
<dbReference type="PANTHER" id="PTHR11767:SF102">
    <property type="entry name" value="INWARDLY RECTIFYING POTASSIUM CHANNEL 1, ISOFORM F"/>
    <property type="match status" value="1"/>
</dbReference>
<dbReference type="Proteomes" id="UP000429523">
    <property type="component" value="Unassembled WGS sequence"/>
</dbReference>
<dbReference type="InterPro" id="IPR013518">
    <property type="entry name" value="K_chnl_inward-rec_Kir_cyto"/>
</dbReference>
<keyword evidence="2 11" id="KW-0813">Transport</keyword>
<feature type="domain" description="Potassium channel" evidence="14">
    <location>
        <begin position="459"/>
        <end position="507"/>
    </location>
</feature>
<evidence type="ECO:0000313" key="20">
    <source>
        <dbReference type="EMBL" id="KAE9153187.1"/>
    </source>
</evidence>
<keyword evidence="25" id="KW-1185">Reference proteome</keyword>
<keyword evidence="7 13" id="KW-1133">Transmembrane helix</keyword>
<evidence type="ECO:0000313" key="21">
    <source>
        <dbReference type="EMBL" id="KAE9230982.1"/>
    </source>
</evidence>
<dbReference type="Proteomes" id="UP000440732">
    <property type="component" value="Unassembled WGS sequence"/>
</dbReference>
<dbReference type="EMBL" id="QXFW01000079">
    <property type="protein sequence ID" value="KAE9026319.1"/>
    <property type="molecule type" value="Genomic_DNA"/>
</dbReference>
<evidence type="ECO:0000313" key="29">
    <source>
        <dbReference type="Proteomes" id="UP000460718"/>
    </source>
</evidence>
<evidence type="ECO:0000313" key="26">
    <source>
        <dbReference type="Proteomes" id="UP000437068"/>
    </source>
</evidence>
<evidence type="ECO:0000256" key="7">
    <source>
        <dbReference type="ARBA" id="ARBA00022989"/>
    </source>
</evidence>
<evidence type="ECO:0000313" key="19">
    <source>
        <dbReference type="EMBL" id="KAE9133805.1"/>
    </source>
</evidence>
<evidence type="ECO:0000313" key="27">
    <source>
        <dbReference type="Proteomes" id="UP000440732"/>
    </source>
</evidence>
<evidence type="ECO:0000313" key="22">
    <source>
        <dbReference type="EMBL" id="KAE9250948.1"/>
    </source>
</evidence>
<dbReference type="GO" id="GO:0034765">
    <property type="term" value="P:regulation of monoatomic ion transmembrane transport"/>
    <property type="evidence" value="ECO:0007669"/>
    <property type="project" value="TreeGrafter"/>
</dbReference>
<proteinExistence type="inferred from homology"/>
<evidence type="ECO:0008006" key="32">
    <source>
        <dbReference type="Google" id="ProtNLM"/>
    </source>
</evidence>
<feature type="transmembrane region" description="Helical" evidence="13">
    <location>
        <begin position="421"/>
        <end position="442"/>
    </location>
</feature>
<gene>
    <name evidence="23" type="ORF">PF001_g2865</name>
    <name evidence="22" type="ORF">PF004_g2708</name>
    <name evidence="21" type="ORF">PF005_g3264</name>
    <name evidence="20" type="ORF">PF006_g2661</name>
    <name evidence="19" type="ORF">PF007_g3185</name>
    <name evidence="16" type="ORF">PF009_g3540</name>
    <name evidence="18" type="ORF">PF010_g2874</name>
    <name evidence="17" type="ORF">PF011_g2612</name>
</gene>
<evidence type="ECO:0000256" key="9">
    <source>
        <dbReference type="ARBA" id="ARBA00023136"/>
    </source>
</evidence>
<evidence type="ECO:0000256" key="6">
    <source>
        <dbReference type="ARBA" id="ARBA00022958"/>
    </source>
</evidence>
<dbReference type="InterPro" id="IPR041647">
    <property type="entry name" value="IRK_C"/>
</dbReference>
<dbReference type="InterPro" id="IPR016449">
    <property type="entry name" value="K_chnl_inward-rec_Kir"/>
</dbReference>
<dbReference type="Proteomes" id="UP000460718">
    <property type="component" value="Unassembled WGS sequence"/>
</dbReference>
<feature type="transmembrane region" description="Helical" evidence="13">
    <location>
        <begin position="64"/>
        <end position="86"/>
    </location>
</feature>
<accession>A0A6A3ZA96</accession>
<evidence type="ECO:0000313" key="18">
    <source>
        <dbReference type="EMBL" id="KAE9133268.1"/>
    </source>
</evidence>
<keyword evidence="9 13" id="KW-0472">Membrane</keyword>
<dbReference type="GO" id="GO:0005242">
    <property type="term" value="F:inward rectifier potassium channel activity"/>
    <property type="evidence" value="ECO:0007669"/>
    <property type="project" value="InterPro"/>
</dbReference>
<dbReference type="Gene3D" id="2.60.40.1400">
    <property type="entry name" value="G protein-activated inward rectifier potassium channel 1"/>
    <property type="match status" value="2"/>
</dbReference>
<comment type="subcellular location">
    <subcellularLocation>
        <location evidence="1 11">Membrane</location>
        <topology evidence="1 11">Multi-pass membrane protein</topology>
    </subcellularLocation>
</comment>
<evidence type="ECO:0000313" key="28">
    <source>
        <dbReference type="Proteomes" id="UP000441208"/>
    </source>
</evidence>
<keyword evidence="4 11" id="KW-0812">Transmembrane</keyword>
<comment type="similarity">
    <text evidence="11">Belongs to the inward rectifier-type potassium channel (TC 1.A.2.1) family.</text>
</comment>
<dbReference type="GO" id="GO:1990573">
    <property type="term" value="P:potassium ion import across plasma membrane"/>
    <property type="evidence" value="ECO:0007669"/>
    <property type="project" value="TreeGrafter"/>
</dbReference>
<feature type="domain" description="Inward rectifier potassium channel C-terminal" evidence="15">
    <location>
        <begin position="584"/>
        <end position="671"/>
    </location>
</feature>
<evidence type="ECO:0000313" key="31">
    <source>
        <dbReference type="Proteomes" id="UP000488956"/>
    </source>
</evidence>
<dbReference type="Pfam" id="PF17655">
    <property type="entry name" value="IRK_C"/>
    <property type="match status" value="2"/>
</dbReference>
<dbReference type="GO" id="GO:0034702">
    <property type="term" value="C:monoatomic ion channel complex"/>
    <property type="evidence" value="ECO:0007669"/>
    <property type="project" value="UniProtKB-KW"/>
</dbReference>
<feature type="region of interest" description="Disordered" evidence="12">
    <location>
        <begin position="275"/>
        <end position="367"/>
    </location>
</feature>
<evidence type="ECO:0000313" key="25">
    <source>
        <dbReference type="Proteomes" id="UP000433483"/>
    </source>
</evidence>
<keyword evidence="5 11" id="KW-0851">Voltage-gated channel</keyword>
<dbReference type="EMBL" id="QXFX01000083">
    <property type="protein sequence ID" value="KAE9133268.1"/>
    <property type="molecule type" value="Genomic_DNA"/>
</dbReference>
<keyword evidence="6 11" id="KW-0630">Potassium</keyword>
<dbReference type="EMBL" id="QXGA01000078">
    <property type="protein sequence ID" value="KAE9153187.1"/>
    <property type="molecule type" value="Genomic_DNA"/>
</dbReference>
<keyword evidence="8 11" id="KW-0406">Ion transport</keyword>
<dbReference type="SUPFAM" id="SSF81324">
    <property type="entry name" value="Voltage-gated potassium channels"/>
    <property type="match status" value="2"/>
</dbReference>
<evidence type="ECO:0000259" key="14">
    <source>
        <dbReference type="Pfam" id="PF07885"/>
    </source>
</evidence>
<dbReference type="Proteomes" id="UP000433483">
    <property type="component" value="Unassembled WGS sequence"/>
</dbReference>
<dbReference type="InterPro" id="IPR014756">
    <property type="entry name" value="Ig_E-set"/>
</dbReference>
<evidence type="ECO:0000256" key="12">
    <source>
        <dbReference type="SAM" id="MobiDB-lite"/>
    </source>
</evidence>
<dbReference type="Proteomes" id="UP000441208">
    <property type="component" value="Unassembled WGS sequence"/>
</dbReference>
<name>A0A6A3ZA96_9STRA</name>
<dbReference type="Proteomes" id="UP000437068">
    <property type="component" value="Unassembled WGS sequence"/>
</dbReference>
<evidence type="ECO:0000256" key="8">
    <source>
        <dbReference type="ARBA" id="ARBA00023065"/>
    </source>
</evidence>
<feature type="domain" description="Inward rectifier potassium channel C-terminal" evidence="15">
    <location>
        <begin position="98"/>
        <end position="258"/>
    </location>
</feature>
<evidence type="ECO:0000259" key="15">
    <source>
        <dbReference type="Pfam" id="PF17655"/>
    </source>
</evidence>
<evidence type="ECO:0000256" key="1">
    <source>
        <dbReference type="ARBA" id="ARBA00004141"/>
    </source>
</evidence>